<feature type="region of interest" description="Disordered" evidence="3">
    <location>
        <begin position="302"/>
        <end position="339"/>
    </location>
</feature>
<dbReference type="PANTHER" id="PTHR48027">
    <property type="entry name" value="HETEROGENEOUS NUCLEAR RIBONUCLEOPROTEIN 87F-RELATED"/>
    <property type="match status" value="1"/>
</dbReference>
<dbReference type="OrthoDB" id="3265210at2759"/>
<dbReference type="Proteomes" id="UP000613580">
    <property type="component" value="Unassembled WGS sequence"/>
</dbReference>
<proteinExistence type="predicted"/>
<organism evidence="5 6">
    <name type="scientific">Mycena chlorophos</name>
    <name type="common">Agaric fungus</name>
    <name type="synonym">Agaricus chlorophos</name>
    <dbReference type="NCBI Taxonomy" id="658473"/>
    <lineage>
        <taxon>Eukaryota</taxon>
        <taxon>Fungi</taxon>
        <taxon>Dikarya</taxon>
        <taxon>Basidiomycota</taxon>
        <taxon>Agaricomycotina</taxon>
        <taxon>Agaricomycetes</taxon>
        <taxon>Agaricomycetidae</taxon>
        <taxon>Agaricales</taxon>
        <taxon>Marasmiineae</taxon>
        <taxon>Mycenaceae</taxon>
        <taxon>Mycena</taxon>
    </lineage>
</organism>
<evidence type="ECO:0000256" key="2">
    <source>
        <dbReference type="PROSITE-ProRule" id="PRU00176"/>
    </source>
</evidence>
<reference evidence="5" key="1">
    <citation type="submission" date="2020-05" db="EMBL/GenBank/DDBJ databases">
        <title>Mycena genomes resolve the evolution of fungal bioluminescence.</title>
        <authorList>
            <person name="Tsai I.J."/>
        </authorList>
    </citation>
    <scope>NUCLEOTIDE SEQUENCE</scope>
    <source>
        <strain evidence="5">110903Hualien_Pintung</strain>
    </source>
</reference>
<protein>
    <submittedName>
        <fullName evidence="5">Polyadenylate-binding protein 1</fullName>
    </submittedName>
</protein>
<evidence type="ECO:0000256" key="3">
    <source>
        <dbReference type="SAM" id="MobiDB-lite"/>
    </source>
</evidence>
<sequence length="339" mass="38133">MKAHPFLSKPVLFVDFIRLRVSEDQIRKGLLTLVKPRKKTKFSPRPIHRRYSAEKALALVHLQPVSCACVEPLTLLEFSVWPPTRTNAPSVEEPTARPRLIKPWVEGGCVIGLFNTLRAHGPIHTIRADPTTGALIQFWHEEDAKDANGAFLGSQKERRLQVCDSCSVFCANLDLDMNLATLRSYFENYGTITNAEILRKPRTGKSRGLATISFLLPSQAAAAIKGMRQHEIHWRKILVSYAIVKRSSTAKSFVPVAAPAAVDEQPPIVEPAAVPVVDCERCTQLEGLKGLYEALRDELSEHVKQDRDHREQHDSERANLQNRYDEEIKARHAAEDEGR</sequence>
<evidence type="ECO:0000256" key="1">
    <source>
        <dbReference type="ARBA" id="ARBA00022884"/>
    </source>
</evidence>
<dbReference type="Gene3D" id="3.30.70.330">
    <property type="match status" value="1"/>
</dbReference>
<dbReference type="CDD" id="cd00590">
    <property type="entry name" value="RRM_SF"/>
    <property type="match status" value="1"/>
</dbReference>
<dbReference type="InterPro" id="IPR052462">
    <property type="entry name" value="SLIRP/GR-RBP-like"/>
</dbReference>
<dbReference type="Pfam" id="PF00076">
    <property type="entry name" value="RRM_1"/>
    <property type="match status" value="1"/>
</dbReference>
<keyword evidence="1 2" id="KW-0694">RNA-binding</keyword>
<evidence type="ECO:0000313" key="5">
    <source>
        <dbReference type="EMBL" id="KAF7323436.1"/>
    </source>
</evidence>
<accession>A0A8H6TUA3</accession>
<dbReference type="PROSITE" id="PS50102">
    <property type="entry name" value="RRM"/>
    <property type="match status" value="1"/>
</dbReference>
<comment type="caution">
    <text evidence="5">The sequence shown here is derived from an EMBL/GenBank/DDBJ whole genome shotgun (WGS) entry which is preliminary data.</text>
</comment>
<dbReference type="AlphaFoldDB" id="A0A8H6TUA3"/>
<dbReference type="SUPFAM" id="SSF54928">
    <property type="entry name" value="RNA-binding domain, RBD"/>
    <property type="match status" value="1"/>
</dbReference>
<evidence type="ECO:0000259" key="4">
    <source>
        <dbReference type="PROSITE" id="PS50102"/>
    </source>
</evidence>
<dbReference type="GO" id="GO:0003723">
    <property type="term" value="F:RNA binding"/>
    <property type="evidence" value="ECO:0007669"/>
    <property type="project" value="UniProtKB-UniRule"/>
</dbReference>
<dbReference type="InterPro" id="IPR035979">
    <property type="entry name" value="RBD_domain_sf"/>
</dbReference>
<dbReference type="SMART" id="SM00360">
    <property type="entry name" value="RRM"/>
    <property type="match status" value="1"/>
</dbReference>
<dbReference type="InterPro" id="IPR000504">
    <property type="entry name" value="RRM_dom"/>
</dbReference>
<dbReference type="InterPro" id="IPR012677">
    <property type="entry name" value="Nucleotide-bd_a/b_plait_sf"/>
</dbReference>
<gene>
    <name evidence="5" type="ORF">HMN09_00124500</name>
</gene>
<keyword evidence="6" id="KW-1185">Reference proteome</keyword>
<feature type="domain" description="RRM" evidence="4">
    <location>
        <begin position="166"/>
        <end position="244"/>
    </location>
</feature>
<evidence type="ECO:0000313" key="6">
    <source>
        <dbReference type="Proteomes" id="UP000613580"/>
    </source>
</evidence>
<dbReference type="EMBL" id="JACAZE010000001">
    <property type="protein sequence ID" value="KAF7323436.1"/>
    <property type="molecule type" value="Genomic_DNA"/>
</dbReference>
<name>A0A8H6TUA3_MYCCL</name>